<proteinExistence type="predicted"/>
<evidence type="ECO:0000256" key="2">
    <source>
        <dbReference type="SAM" id="MobiDB-lite"/>
    </source>
</evidence>
<evidence type="ECO:0000256" key="1">
    <source>
        <dbReference type="SAM" id="Coils"/>
    </source>
</evidence>
<dbReference type="EMBL" id="JACHMN010000002">
    <property type="protein sequence ID" value="MBB5868533.1"/>
    <property type="molecule type" value="Genomic_DNA"/>
</dbReference>
<feature type="chain" id="PRO_5032848568" evidence="3">
    <location>
        <begin position="24"/>
        <end position="518"/>
    </location>
</feature>
<feature type="region of interest" description="Disordered" evidence="2">
    <location>
        <begin position="198"/>
        <end position="225"/>
    </location>
</feature>
<reference evidence="4 5" key="1">
    <citation type="submission" date="2020-08" db="EMBL/GenBank/DDBJ databases">
        <title>Sequencing the genomes of 1000 actinobacteria strains.</title>
        <authorList>
            <person name="Klenk H.-P."/>
        </authorList>
    </citation>
    <scope>NUCLEOTIDE SEQUENCE [LARGE SCALE GENOMIC DNA]</scope>
    <source>
        <strain evidence="4 5">DSM 45362</strain>
    </source>
</reference>
<sequence>MKMSQRILATTLSLSVLAYPAMAVANPAAGGELAPLEPRSTYGAALNAKIASFDQRLAAHGRSQAAVDAKKAAVVRRRDAYDERGQSVRSQLDANKQKIDAHNAVVAGYPNGAPPTVAARLNAEADQLNAEKQRLFAQAEAVQQEAQAIADQQQEIQGKVDTLDRESEELSTERRHLGQLIAAVPDDLVRAMSAIASASGGDAPRMSSPTGPGSAVDGGDPVSSSPRRAALARYQQQTHREIDKRQFEIKLSPDALSKVPTDKAGILPPSLKVDGTARNDDKTYQALLVRDPQNVLTPEQKAFIDTISDGGRAYVVVGREKRIITGFTIVDGLAQPTAGQSAAPFFQDPSGPSEYDGILAQDRAEELQAIRNDYPNADKNGATVVVGVFNKRTRTSRTLIAINGFGTSAPPSWKGNLREGEEFVPYEQDEGADNFFIPDPESPEGLVNPNQNHAEGKIVLKLLPDEVIAFGGVWPNVCRDSCFRLLNGQELAFGGEGHRGGNSDKTPFSRFWVADWWH</sequence>
<evidence type="ECO:0000256" key="3">
    <source>
        <dbReference type="SAM" id="SignalP"/>
    </source>
</evidence>
<gene>
    <name evidence="4" type="ORF">F4553_001912</name>
</gene>
<protein>
    <submittedName>
        <fullName evidence="4">Uncharacterized protein</fullName>
    </submittedName>
</protein>
<dbReference type="Gene3D" id="1.10.287.1490">
    <property type="match status" value="1"/>
</dbReference>
<feature type="coiled-coil region" evidence="1">
    <location>
        <begin position="118"/>
        <end position="173"/>
    </location>
</feature>
<keyword evidence="3" id="KW-0732">Signal</keyword>
<keyword evidence="1" id="KW-0175">Coiled coil</keyword>
<keyword evidence="5" id="KW-1185">Reference proteome</keyword>
<organism evidence="4 5">
    <name type="scientific">Allocatelliglobosispora scoriae</name>
    <dbReference type="NCBI Taxonomy" id="643052"/>
    <lineage>
        <taxon>Bacteria</taxon>
        <taxon>Bacillati</taxon>
        <taxon>Actinomycetota</taxon>
        <taxon>Actinomycetes</taxon>
        <taxon>Micromonosporales</taxon>
        <taxon>Micromonosporaceae</taxon>
        <taxon>Allocatelliglobosispora</taxon>
    </lineage>
</organism>
<accession>A0A841BNK0</accession>
<evidence type="ECO:0000313" key="5">
    <source>
        <dbReference type="Proteomes" id="UP000587527"/>
    </source>
</evidence>
<name>A0A841BNK0_9ACTN</name>
<evidence type="ECO:0000313" key="4">
    <source>
        <dbReference type="EMBL" id="MBB5868533.1"/>
    </source>
</evidence>
<comment type="caution">
    <text evidence="4">The sequence shown here is derived from an EMBL/GenBank/DDBJ whole genome shotgun (WGS) entry which is preliminary data.</text>
</comment>
<dbReference type="RefSeq" id="WP_184834553.1">
    <property type="nucleotide sequence ID" value="NZ_JACHMN010000002.1"/>
</dbReference>
<dbReference type="Proteomes" id="UP000587527">
    <property type="component" value="Unassembled WGS sequence"/>
</dbReference>
<feature type="signal peptide" evidence="3">
    <location>
        <begin position="1"/>
        <end position="23"/>
    </location>
</feature>
<dbReference type="AlphaFoldDB" id="A0A841BNK0"/>